<feature type="compositionally biased region" description="Low complexity" evidence="2">
    <location>
        <begin position="1071"/>
        <end position="1089"/>
    </location>
</feature>
<dbReference type="EMBL" id="GL349439">
    <property type="protein sequence ID" value="KNC55653.1"/>
    <property type="molecule type" value="Genomic_DNA"/>
</dbReference>
<dbReference type="PANTHER" id="PTHR39063:SF1">
    <property type="entry name" value="OFD1 CENTRIOLE AND CENTRIOLAR SATELLITE PROTEIN"/>
    <property type="match status" value="1"/>
</dbReference>
<feature type="region of interest" description="Disordered" evidence="2">
    <location>
        <begin position="1"/>
        <end position="23"/>
    </location>
</feature>
<dbReference type="GO" id="GO:0005576">
    <property type="term" value="C:extracellular region"/>
    <property type="evidence" value="ECO:0007669"/>
    <property type="project" value="GOC"/>
</dbReference>
<feature type="compositionally biased region" description="Acidic residues" evidence="2">
    <location>
        <begin position="1130"/>
        <end position="1140"/>
    </location>
</feature>
<evidence type="ECO:0000256" key="1">
    <source>
        <dbReference type="SAM" id="Coils"/>
    </source>
</evidence>
<dbReference type="SMART" id="SM00667">
    <property type="entry name" value="LisH"/>
    <property type="match status" value="1"/>
</dbReference>
<feature type="compositionally biased region" description="Basic and acidic residues" evidence="2">
    <location>
        <begin position="1020"/>
        <end position="1070"/>
    </location>
</feature>
<dbReference type="GeneID" id="25561639"/>
<feature type="compositionally biased region" description="Basic and acidic residues" evidence="2">
    <location>
        <begin position="797"/>
        <end position="824"/>
    </location>
</feature>
<keyword evidence="1" id="KW-0175">Coiled coil</keyword>
<feature type="compositionally biased region" description="Low complexity" evidence="2">
    <location>
        <begin position="1280"/>
        <end position="1290"/>
    </location>
</feature>
<dbReference type="eggNOG" id="ENOG502QQR5">
    <property type="taxonomic scope" value="Eukaryota"/>
</dbReference>
<evidence type="ECO:0000313" key="3">
    <source>
        <dbReference type="EMBL" id="KNC55653.1"/>
    </source>
</evidence>
<dbReference type="PANTHER" id="PTHR39063">
    <property type="entry name" value="ORAL-FACIAL-DIGITAL SYNDROME 1 PROTEIN HOMOLOG"/>
    <property type="match status" value="1"/>
</dbReference>
<feature type="region of interest" description="Disordered" evidence="2">
    <location>
        <begin position="1255"/>
        <end position="1317"/>
    </location>
</feature>
<dbReference type="GO" id="GO:0060287">
    <property type="term" value="P:epithelial cilium movement involved in determination of left/right asymmetry"/>
    <property type="evidence" value="ECO:0007669"/>
    <property type="project" value="TreeGrafter"/>
</dbReference>
<sequence length="1317" mass="138693">MLSSTASPSPTPEGSIQTESSSVSYDAVSMNFSSFDEVVDAEPVLAPTSAAGQAATSAESGTAMLGYQMATESPPATPDASDVSTASSSATPSLSLSLSLSPLDSPAPLDPQRPPARSAAPPSVPQPFRFGETNRSSGEPRQIDDARRGLDAENAYTKFKKTEAIAAGGLRPRAAAAPRAPLRTLSANAFRSKLHDTLVASRIIPTMQAQLRTQILESLRGISGKGLVPKSSAASDTSASLTDLAINRLIAQYCEAAGYHYALSVFMPESGTALESPLDRSDVLKALGLAADAVPDDGSARSWLAQIVAALAAHPRFKGTLVDAGSQTLETGMAPGSSLDSKLAAVDMAMNTRLGGAGSTAGSTASMEEQMAVFERELTLRMQDQLREQMAQFKSAELSSMRLQEAAKHRAQLAAEKEALEREYAARAGRWTIATPSSTAASSASTRIQTAAERDAALDLARRKLELEREELRARRAALDAEANELDEARAAAKAKAWDDFARYKQEYEALQRDKNAALAADRSFLDEELAALAERKAKLGSLPAEASELRSELSAAKAALADATAELNTLRAAKEAATSKEVEWLALYTQITDELAEAQSVAAQSEQELAAARLRIIELEHDGASRGAAAPSASVAAATRAELYPAPEIDSVFSEYAARDSPVKLARPRDAREAAREAGHGSESAPSGAGTSDVLARAQAQIAALAKEEAELQSKLFSQSRVLRHGQSSPPPPAQLPYAPARSTTPPREPAAQPQSPVDVERHLSCIRGGELRPLAGSGALPLEERIRRQMGSPPRSEDRNDQEARLRAEREAHEAALRSERAAEEARLQAKRAAAEEAQRAAQTEIARIRAEAEEAKRAAEREAHEASTQIAAARAAAEAEAGSVAAAEAARIKAETAAYREAAAAETAAQVEAAQAALAAAEAKAAAHREAAVVEADRVRAEAVAAASAEVERIRAEAEQQRIEAAAALAAETEAAREAAAAEIERVKAEAAAEAERVKAEAAAAAAEAERVKTEAAAEAERAKAEAAAAARREQDRRDQEELERQERAAARDARLREQQREMEARLAEQASAAAAAMPTETATPAGVSTGLQTQAVGMADAGTSPMAMRQDSPPMASSGSTLESISFEDTDDDLDELLSYGVGGAGSAVGASGGAARAPPVFESQFRPPRLPQFDAEQEARLARELQEREARIESEKSLRATGARQAPADDPVETQVRIETERAERLAREDAAAAADLASQLDDEQAKFFAMAKAKRERERAASEAAATEPGRHGSSSTSASSVDELLLDDSDLDAPAGGYGGLGDDDDDELW</sequence>
<dbReference type="InterPro" id="IPR055289">
    <property type="entry name" value="OFD1"/>
</dbReference>
<feature type="compositionally biased region" description="Basic and acidic residues" evidence="2">
    <location>
        <begin position="1191"/>
        <end position="1203"/>
    </location>
</feature>
<feature type="compositionally biased region" description="Low complexity" evidence="2">
    <location>
        <begin position="78"/>
        <end position="107"/>
    </location>
</feature>
<dbReference type="Pfam" id="PF16045">
    <property type="entry name" value="LisH_2"/>
    <property type="match status" value="1"/>
</dbReference>
<protein>
    <submittedName>
        <fullName evidence="3">Uncharacterized protein</fullName>
    </submittedName>
</protein>
<feature type="compositionally biased region" description="Polar residues" evidence="2">
    <location>
        <begin position="1119"/>
        <end position="1128"/>
    </location>
</feature>
<feature type="region of interest" description="Disordered" evidence="2">
    <location>
        <begin position="1107"/>
        <end position="1175"/>
    </location>
</feature>
<feature type="region of interest" description="Disordered" evidence="2">
    <location>
        <begin position="48"/>
        <end position="149"/>
    </location>
</feature>
<dbReference type="Proteomes" id="UP000054408">
    <property type="component" value="Unassembled WGS sequence"/>
</dbReference>
<accession>A0A0L0DVW1</accession>
<feature type="compositionally biased region" description="Gly residues" evidence="2">
    <location>
        <begin position="1145"/>
        <end position="1157"/>
    </location>
</feature>
<evidence type="ECO:0000256" key="2">
    <source>
        <dbReference type="SAM" id="MobiDB-lite"/>
    </source>
</evidence>
<dbReference type="STRING" id="461836.A0A0L0DVW1"/>
<dbReference type="InterPro" id="IPR006594">
    <property type="entry name" value="LisH"/>
</dbReference>
<feature type="compositionally biased region" description="Polar residues" evidence="2">
    <location>
        <begin position="50"/>
        <end position="60"/>
    </location>
</feature>
<proteinExistence type="predicted"/>
<dbReference type="RefSeq" id="XP_013761422.1">
    <property type="nucleotide sequence ID" value="XM_013905968.1"/>
</dbReference>
<dbReference type="GO" id="GO:0036064">
    <property type="term" value="C:ciliary basal body"/>
    <property type="evidence" value="ECO:0007669"/>
    <property type="project" value="TreeGrafter"/>
</dbReference>
<feature type="region of interest" description="Disordered" evidence="2">
    <location>
        <begin position="722"/>
        <end position="824"/>
    </location>
</feature>
<feature type="region of interest" description="Disordered" evidence="2">
    <location>
        <begin position="661"/>
        <end position="694"/>
    </location>
</feature>
<feature type="region of interest" description="Disordered" evidence="2">
    <location>
        <begin position="1020"/>
        <end position="1090"/>
    </location>
</feature>
<dbReference type="PROSITE" id="PS50896">
    <property type="entry name" value="LISH"/>
    <property type="match status" value="1"/>
</dbReference>
<organism evidence="3 4">
    <name type="scientific">Thecamonas trahens ATCC 50062</name>
    <dbReference type="NCBI Taxonomy" id="461836"/>
    <lineage>
        <taxon>Eukaryota</taxon>
        <taxon>Apusozoa</taxon>
        <taxon>Apusomonadida</taxon>
        <taxon>Apusomonadidae</taxon>
        <taxon>Thecamonas</taxon>
    </lineage>
</organism>
<name>A0A0L0DVW1_THETB</name>
<dbReference type="OrthoDB" id="206339at2759"/>
<gene>
    <name evidence="3" type="ORF">AMSG_01923</name>
</gene>
<dbReference type="GO" id="GO:0005813">
    <property type="term" value="C:centrosome"/>
    <property type="evidence" value="ECO:0007669"/>
    <property type="project" value="TreeGrafter"/>
</dbReference>
<feature type="compositionally biased region" description="Basic and acidic residues" evidence="2">
    <location>
        <begin position="661"/>
        <end position="681"/>
    </location>
</feature>
<evidence type="ECO:0000313" key="4">
    <source>
        <dbReference type="Proteomes" id="UP000054408"/>
    </source>
</evidence>
<feature type="coiled-coil region" evidence="1">
    <location>
        <begin position="462"/>
        <end position="521"/>
    </location>
</feature>
<feature type="region of interest" description="Disordered" evidence="2">
    <location>
        <begin position="1191"/>
        <end position="1221"/>
    </location>
</feature>
<reference evidence="3 4" key="1">
    <citation type="submission" date="2010-05" db="EMBL/GenBank/DDBJ databases">
        <title>The Genome Sequence of Thecamonas trahens ATCC 50062.</title>
        <authorList>
            <consortium name="The Broad Institute Genome Sequencing Platform"/>
            <person name="Russ C."/>
            <person name="Cuomo C."/>
            <person name="Shea T."/>
            <person name="Young S.K."/>
            <person name="Zeng Q."/>
            <person name="Koehrsen M."/>
            <person name="Haas B."/>
            <person name="Borodovsky M."/>
            <person name="Guigo R."/>
            <person name="Alvarado L."/>
            <person name="Berlin A."/>
            <person name="Bochicchio J."/>
            <person name="Borenstein D."/>
            <person name="Chapman S."/>
            <person name="Chen Z."/>
            <person name="Freedman E."/>
            <person name="Gellesch M."/>
            <person name="Goldberg J."/>
            <person name="Griggs A."/>
            <person name="Gujja S."/>
            <person name="Heilman E."/>
            <person name="Heiman D."/>
            <person name="Hepburn T."/>
            <person name="Howarth C."/>
            <person name="Jen D."/>
            <person name="Larson L."/>
            <person name="Mehta T."/>
            <person name="Park D."/>
            <person name="Pearson M."/>
            <person name="Roberts A."/>
            <person name="Saif S."/>
            <person name="Shenoy N."/>
            <person name="Sisk P."/>
            <person name="Stolte C."/>
            <person name="Sykes S."/>
            <person name="Thomson T."/>
            <person name="Walk T."/>
            <person name="White J."/>
            <person name="Yandava C."/>
            <person name="Burger G."/>
            <person name="Gray M.W."/>
            <person name="Holland P.W.H."/>
            <person name="King N."/>
            <person name="Lang F.B.F."/>
            <person name="Roger A.J."/>
            <person name="Ruiz-Trillo I."/>
            <person name="Lander E."/>
            <person name="Nusbaum C."/>
        </authorList>
    </citation>
    <scope>NUCLEOTIDE SEQUENCE [LARGE SCALE GENOMIC DNA]</scope>
    <source>
        <strain evidence="3 4">ATCC 50062</strain>
    </source>
</reference>
<keyword evidence="4" id="KW-1185">Reference proteome</keyword>
<feature type="coiled-coil region" evidence="1">
    <location>
        <begin position="547"/>
        <end position="623"/>
    </location>
</feature>